<protein>
    <submittedName>
        <fullName evidence="2">Uncharacterized protein</fullName>
    </submittedName>
</protein>
<feature type="region of interest" description="Disordered" evidence="1">
    <location>
        <begin position="120"/>
        <end position="141"/>
    </location>
</feature>
<dbReference type="Proteomes" id="UP000652761">
    <property type="component" value="Unassembled WGS sequence"/>
</dbReference>
<evidence type="ECO:0000313" key="3">
    <source>
        <dbReference type="Proteomes" id="UP000652761"/>
    </source>
</evidence>
<proteinExistence type="predicted"/>
<organism evidence="2 3">
    <name type="scientific">Colocasia esculenta</name>
    <name type="common">Wild taro</name>
    <name type="synonym">Arum esculentum</name>
    <dbReference type="NCBI Taxonomy" id="4460"/>
    <lineage>
        <taxon>Eukaryota</taxon>
        <taxon>Viridiplantae</taxon>
        <taxon>Streptophyta</taxon>
        <taxon>Embryophyta</taxon>
        <taxon>Tracheophyta</taxon>
        <taxon>Spermatophyta</taxon>
        <taxon>Magnoliopsida</taxon>
        <taxon>Liliopsida</taxon>
        <taxon>Araceae</taxon>
        <taxon>Aroideae</taxon>
        <taxon>Colocasieae</taxon>
        <taxon>Colocasia</taxon>
    </lineage>
</organism>
<accession>A0A843XCW7</accession>
<sequence length="185" mass="21114">MAADYWLAASPLDADPYIRPHPWTPACGWRPDPWTSTGFTRNDPQKTTKLFSFGRPEEEKLKSRHHPQLNSVNQRVNVVNRQPLHRQRESGGIRKHPRDPVTERKRTVYTADQFQEGVVESTSDEDNVDNVESDVGTNDKGKGVATEIPLLTRKAHRRSRKKKVHVHLKLVIGRLNAQGQILCTL</sequence>
<gene>
    <name evidence="2" type="ORF">Taro_050103</name>
</gene>
<comment type="caution">
    <text evidence="2">The sequence shown here is derived from an EMBL/GenBank/DDBJ whole genome shotgun (WGS) entry which is preliminary data.</text>
</comment>
<keyword evidence="3" id="KW-1185">Reference proteome</keyword>
<dbReference type="EMBL" id="NMUH01007364">
    <property type="protein sequence ID" value="MQM17135.1"/>
    <property type="molecule type" value="Genomic_DNA"/>
</dbReference>
<feature type="compositionally biased region" description="Acidic residues" evidence="1">
    <location>
        <begin position="122"/>
        <end position="132"/>
    </location>
</feature>
<name>A0A843XCW7_COLES</name>
<dbReference type="AlphaFoldDB" id="A0A843XCW7"/>
<reference evidence="2" key="1">
    <citation type="submission" date="2017-07" db="EMBL/GenBank/DDBJ databases">
        <title>Taro Niue Genome Assembly and Annotation.</title>
        <authorList>
            <person name="Atibalentja N."/>
            <person name="Keating K."/>
            <person name="Fields C.J."/>
        </authorList>
    </citation>
    <scope>NUCLEOTIDE SEQUENCE</scope>
    <source>
        <strain evidence="2">Niue_2</strain>
        <tissue evidence="2">Leaf</tissue>
    </source>
</reference>
<evidence type="ECO:0000313" key="2">
    <source>
        <dbReference type="EMBL" id="MQM17135.1"/>
    </source>
</evidence>
<evidence type="ECO:0000256" key="1">
    <source>
        <dbReference type="SAM" id="MobiDB-lite"/>
    </source>
</evidence>